<gene>
    <name evidence="3" type="ORF">AWC38_SpisGene21654</name>
</gene>
<comment type="caution">
    <text evidence="3">The sequence shown here is derived from an EMBL/GenBank/DDBJ whole genome shotgun (WGS) entry which is preliminary data.</text>
</comment>
<evidence type="ECO:0000256" key="2">
    <source>
        <dbReference type="SAM" id="SignalP"/>
    </source>
</evidence>
<name>A0A2B4RBN0_STYPI</name>
<feature type="compositionally biased region" description="Acidic residues" evidence="1">
    <location>
        <begin position="109"/>
        <end position="119"/>
    </location>
</feature>
<sequence length="335" mass="38533">MARAGGLPLFVVVNLILFADSYRGRYPRSIASRKTFFDVTSPCETRREVHTLPPLHHFRSHTLKSESKYLQENWKKCVSSAHIQIPHHAIRVFDERGELDHIIHTGFLQDDEDEDESETESDRNEELNGVGSEDYAEESRLMDHDSEDDEDETDKREERVIALVQVGEDLLGQGDQRNGLELEKDQEETGVITVQPEELPITGETHETSHTFNEPNLSTSSLYSTIAKNVAKVIGETEDVKKLDSARNNLRKNLNSKTLQEKYESQLAYVQSQVLAKHSEVTKKFKEWEKLFTTGNDCLEPTLDDIEKDEKGCNLYKTLRLCRQLLKHWKITIHL</sequence>
<organism evidence="3 4">
    <name type="scientific">Stylophora pistillata</name>
    <name type="common">Smooth cauliflower coral</name>
    <dbReference type="NCBI Taxonomy" id="50429"/>
    <lineage>
        <taxon>Eukaryota</taxon>
        <taxon>Metazoa</taxon>
        <taxon>Cnidaria</taxon>
        <taxon>Anthozoa</taxon>
        <taxon>Hexacorallia</taxon>
        <taxon>Scleractinia</taxon>
        <taxon>Astrocoeniina</taxon>
        <taxon>Pocilloporidae</taxon>
        <taxon>Stylophora</taxon>
    </lineage>
</organism>
<keyword evidence="4" id="KW-1185">Reference proteome</keyword>
<dbReference type="EMBL" id="LSMT01000820">
    <property type="protein sequence ID" value="PFX14209.1"/>
    <property type="molecule type" value="Genomic_DNA"/>
</dbReference>
<evidence type="ECO:0000256" key="1">
    <source>
        <dbReference type="SAM" id="MobiDB-lite"/>
    </source>
</evidence>
<feature type="chain" id="PRO_5013106570" evidence="2">
    <location>
        <begin position="22"/>
        <end position="335"/>
    </location>
</feature>
<feature type="signal peptide" evidence="2">
    <location>
        <begin position="1"/>
        <end position="21"/>
    </location>
</feature>
<evidence type="ECO:0000313" key="3">
    <source>
        <dbReference type="EMBL" id="PFX14209.1"/>
    </source>
</evidence>
<feature type="region of interest" description="Disordered" evidence="1">
    <location>
        <begin position="106"/>
        <end position="155"/>
    </location>
</feature>
<dbReference type="Proteomes" id="UP000225706">
    <property type="component" value="Unassembled WGS sequence"/>
</dbReference>
<reference evidence="4" key="1">
    <citation type="journal article" date="2017" name="bioRxiv">
        <title>Comparative analysis of the genomes of Stylophora pistillata and Acropora digitifera provides evidence for extensive differences between species of corals.</title>
        <authorList>
            <person name="Voolstra C.R."/>
            <person name="Li Y."/>
            <person name="Liew Y.J."/>
            <person name="Baumgarten S."/>
            <person name="Zoccola D."/>
            <person name="Flot J.-F."/>
            <person name="Tambutte S."/>
            <person name="Allemand D."/>
            <person name="Aranda M."/>
        </authorList>
    </citation>
    <scope>NUCLEOTIDE SEQUENCE [LARGE SCALE GENOMIC DNA]</scope>
</reference>
<protein>
    <submittedName>
        <fullName evidence="3">Uncharacterized protein</fullName>
    </submittedName>
</protein>
<proteinExistence type="predicted"/>
<keyword evidence="2" id="KW-0732">Signal</keyword>
<dbReference type="AlphaFoldDB" id="A0A2B4RBN0"/>
<evidence type="ECO:0000313" key="4">
    <source>
        <dbReference type="Proteomes" id="UP000225706"/>
    </source>
</evidence>
<accession>A0A2B4RBN0</accession>